<proteinExistence type="predicted"/>
<dbReference type="RefSeq" id="WP_203900203.1">
    <property type="nucleotide sequence ID" value="NZ_BOPF01000012.1"/>
</dbReference>
<sequence length="162" mass="17515">MNALTPDVVDLHGTPLAVSQGEYLVVVGAKPRPRTFPLLPYHSAVENVALALLHNGTPRRTRTWQATEALDRVGLDRHRHAARARDLSEAERRRVAIARALLVRPGLLLCDGPTEGLADADAGTILDLLDELHRGGTTLVVVTHDPLVARRADRVVNLADGA</sequence>
<evidence type="ECO:0000313" key="3">
    <source>
        <dbReference type="Proteomes" id="UP000619260"/>
    </source>
</evidence>
<protein>
    <recommendedName>
        <fullName evidence="1">ABC transporter domain-containing protein</fullName>
    </recommendedName>
</protein>
<dbReference type="GO" id="GO:0005524">
    <property type="term" value="F:ATP binding"/>
    <property type="evidence" value="ECO:0007669"/>
    <property type="project" value="InterPro"/>
</dbReference>
<gene>
    <name evidence="2" type="ORF">Val02_35640</name>
</gene>
<reference evidence="2" key="1">
    <citation type="submission" date="2021-01" db="EMBL/GenBank/DDBJ databases">
        <title>Whole genome shotgun sequence of Virgisporangium aliadipatigenens NBRC 105644.</title>
        <authorList>
            <person name="Komaki H."/>
            <person name="Tamura T."/>
        </authorList>
    </citation>
    <scope>NUCLEOTIDE SEQUENCE</scope>
    <source>
        <strain evidence="2">NBRC 105644</strain>
    </source>
</reference>
<dbReference type="GO" id="GO:0005886">
    <property type="term" value="C:plasma membrane"/>
    <property type="evidence" value="ECO:0007669"/>
    <property type="project" value="TreeGrafter"/>
</dbReference>
<dbReference type="GO" id="GO:0022857">
    <property type="term" value="F:transmembrane transporter activity"/>
    <property type="evidence" value="ECO:0007669"/>
    <property type="project" value="TreeGrafter"/>
</dbReference>
<dbReference type="InterPro" id="IPR027417">
    <property type="entry name" value="P-loop_NTPase"/>
</dbReference>
<evidence type="ECO:0000313" key="2">
    <source>
        <dbReference type="EMBL" id="GIJ46678.1"/>
    </source>
</evidence>
<dbReference type="Proteomes" id="UP000619260">
    <property type="component" value="Unassembled WGS sequence"/>
</dbReference>
<keyword evidence="3" id="KW-1185">Reference proteome</keyword>
<feature type="domain" description="ABC transporter" evidence="1">
    <location>
        <begin position="38"/>
        <end position="114"/>
    </location>
</feature>
<dbReference type="EMBL" id="BOPF01000012">
    <property type="protein sequence ID" value="GIJ46678.1"/>
    <property type="molecule type" value="Genomic_DNA"/>
</dbReference>
<name>A0A8J4DRD9_9ACTN</name>
<dbReference type="InterPro" id="IPR015854">
    <property type="entry name" value="ABC_transpr_LolD-like"/>
</dbReference>
<comment type="caution">
    <text evidence="2">The sequence shown here is derived from an EMBL/GenBank/DDBJ whole genome shotgun (WGS) entry which is preliminary data.</text>
</comment>
<dbReference type="SUPFAM" id="SSF52540">
    <property type="entry name" value="P-loop containing nucleoside triphosphate hydrolases"/>
    <property type="match status" value="1"/>
</dbReference>
<accession>A0A8J4DRD9</accession>
<dbReference type="InterPro" id="IPR003439">
    <property type="entry name" value="ABC_transporter-like_ATP-bd"/>
</dbReference>
<dbReference type="PANTHER" id="PTHR24220:SF86">
    <property type="entry name" value="ABC TRANSPORTER ABCH.1"/>
    <property type="match status" value="1"/>
</dbReference>
<organism evidence="2 3">
    <name type="scientific">Virgisporangium aliadipatigenens</name>
    <dbReference type="NCBI Taxonomy" id="741659"/>
    <lineage>
        <taxon>Bacteria</taxon>
        <taxon>Bacillati</taxon>
        <taxon>Actinomycetota</taxon>
        <taxon>Actinomycetes</taxon>
        <taxon>Micromonosporales</taxon>
        <taxon>Micromonosporaceae</taxon>
        <taxon>Virgisporangium</taxon>
    </lineage>
</organism>
<dbReference type="PANTHER" id="PTHR24220">
    <property type="entry name" value="IMPORT ATP-BINDING PROTEIN"/>
    <property type="match status" value="1"/>
</dbReference>
<dbReference type="Pfam" id="PF00005">
    <property type="entry name" value="ABC_tran"/>
    <property type="match status" value="1"/>
</dbReference>
<dbReference type="AlphaFoldDB" id="A0A8J4DRD9"/>
<dbReference type="GO" id="GO:0016887">
    <property type="term" value="F:ATP hydrolysis activity"/>
    <property type="evidence" value="ECO:0007669"/>
    <property type="project" value="InterPro"/>
</dbReference>
<evidence type="ECO:0000259" key="1">
    <source>
        <dbReference type="Pfam" id="PF00005"/>
    </source>
</evidence>
<dbReference type="Gene3D" id="3.40.50.300">
    <property type="entry name" value="P-loop containing nucleotide triphosphate hydrolases"/>
    <property type="match status" value="1"/>
</dbReference>